<evidence type="ECO:0000256" key="1">
    <source>
        <dbReference type="ARBA" id="ARBA00023015"/>
    </source>
</evidence>
<feature type="domain" description="HTH araC/xylS-type" evidence="4">
    <location>
        <begin position="201"/>
        <end position="302"/>
    </location>
</feature>
<accession>A0A7L5E402</accession>
<dbReference type="PROSITE" id="PS01124">
    <property type="entry name" value="HTH_ARAC_FAMILY_2"/>
    <property type="match status" value="1"/>
</dbReference>
<dbReference type="PRINTS" id="PR00032">
    <property type="entry name" value="HTHARAC"/>
</dbReference>
<dbReference type="InterPro" id="IPR018060">
    <property type="entry name" value="HTH_AraC"/>
</dbReference>
<evidence type="ECO:0000313" key="5">
    <source>
        <dbReference type="EMBL" id="QJD97338.1"/>
    </source>
</evidence>
<name>A0A7L5E402_9SPHI</name>
<dbReference type="AlphaFoldDB" id="A0A7L5E402"/>
<dbReference type="Proteomes" id="UP000503278">
    <property type="component" value="Chromosome"/>
</dbReference>
<dbReference type="InterPro" id="IPR020449">
    <property type="entry name" value="Tscrpt_reg_AraC-type_HTH"/>
</dbReference>
<dbReference type="KEGG" id="mrob:HH214_16420"/>
<keyword evidence="1" id="KW-0805">Transcription regulation</keyword>
<dbReference type="SUPFAM" id="SSF46689">
    <property type="entry name" value="Homeodomain-like"/>
    <property type="match status" value="1"/>
</dbReference>
<evidence type="ECO:0000313" key="6">
    <source>
        <dbReference type="Proteomes" id="UP000503278"/>
    </source>
</evidence>
<dbReference type="Gene3D" id="1.10.10.60">
    <property type="entry name" value="Homeodomain-like"/>
    <property type="match status" value="1"/>
</dbReference>
<keyword evidence="6" id="KW-1185">Reference proteome</keyword>
<dbReference type="SMART" id="SM00342">
    <property type="entry name" value="HTH_ARAC"/>
    <property type="match status" value="1"/>
</dbReference>
<evidence type="ECO:0000256" key="2">
    <source>
        <dbReference type="ARBA" id="ARBA00023125"/>
    </source>
</evidence>
<evidence type="ECO:0000256" key="3">
    <source>
        <dbReference type="ARBA" id="ARBA00023163"/>
    </source>
</evidence>
<sequence length="306" mass="35398">MTTIQRIKTISEFHRTRSLPPPEHPLISVVNFADVRLTQDHQGNSWVYDFYSISLKRNIGGKIRYGQQAYDFDEGIMFFIAPGQVFSIERDADARGERSGWMLMIHPDFFWNTTLAKSIKQYEYFGYTTHEALFVSQKEEGTLKGIIENIRQEYHANIDKYSQNIIISQIETLLNYSERFYNRQFLTRKKANHQLLDRLEEKLTDYFNSDALISKGLPSVQDIAEALNASPKYLSSVLKVLTGQTAQQHIHEKLLDKAKEKLTTSEASVSEIAYELGFEHPQSFSKLFKTKTGLSPLEFRQSFQSN</sequence>
<organism evidence="5 6">
    <name type="scientific">Mucilaginibacter robiniae</name>
    <dbReference type="NCBI Taxonomy" id="2728022"/>
    <lineage>
        <taxon>Bacteria</taxon>
        <taxon>Pseudomonadati</taxon>
        <taxon>Bacteroidota</taxon>
        <taxon>Sphingobacteriia</taxon>
        <taxon>Sphingobacteriales</taxon>
        <taxon>Sphingobacteriaceae</taxon>
        <taxon>Mucilaginibacter</taxon>
    </lineage>
</organism>
<dbReference type="EMBL" id="CP051682">
    <property type="protein sequence ID" value="QJD97338.1"/>
    <property type="molecule type" value="Genomic_DNA"/>
</dbReference>
<dbReference type="GO" id="GO:0043565">
    <property type="term" value="F:sequence-specific DNA binding"/>
    <property type="evidence" value="ECO:0007669"/>
    <property type="project" value="InterPro"/>
</dbReference>
<evidence type="ECO:0000259" key="4">
    <source>
        <dbReference type="PROSITE" id="PS01124"/>
    </source>
</evidence>
<protein>
    <submittedName>
        <fullName evidence="5">Helix-turn-helix transcriptional regulator</fullName>
    </submittedName>
</protein>
<dbReference type="PANTHER" id="PTHR43280:SF32">
    <property type="entry name" value="TRANSCRIPTIONAL REGULATORY PROTEIN"/>
    <property type="match status" value="1"/>
</dbReference>
<reference evidence="5 6" key="1">
    <citation type="submission" date="2020-04" db="EMBL/GenBank/DDBJ databases">
        <title>Genome sequencing of novel species.</title>
        <authorList>
            <person name="Heo J."/>
            <person name="Kim S.-J."/>
            <person name="Kim J.-S."/>
            <person name="Hong S.-B."/>
            <person name="Kwon S.-W."/>
        </authorList>
    </citation>
    <scope>NUCLEOTIDE SEQUENCE [LARGE SCALE GENOMIC DNA]</scope>
    <source>
        <strain evidence="5 6">F39-2</strain>
    </source>
</reference>
<dbReference type="PANTHER" id="PTHR43280">
    <property type="entry name" value="ARAC-FAMILY TRANSCRIPTIONAL REGULATOR"/>
    <property type="match status" value="1"/>
</dbReference>
<gene>
    <name evidence="5" type="ORF">HH214_16420</name>
</gene>
<dbReference type="RefSeq" id="WP_169609427.1">
    <property type="nucleotide sequence ID" value="NZ_CP051682.1"/>
</dbReference>
<proteinExistence type="predicted"/>
<dbReference type="Pfam" id="PF12833">
    <property type="entry name" value="HTH_18"/>
    <property type="match status" value="1"/>
</dbReference>
<keyword evidence="2" id="KW-0238">DNA-binding</keyword>
<dbReference type="GO" id="GO:0003700">
    <property type="term" value="F:DNA-binding transcription factor activity"/>
    <property type="evidence" value="ECO:0007669"/>
    <property type="project" value="InterPro"/>
</dbReference>
<keyword evidence="3" id="KW-0804">Transcription</keyword>
<dbReference type="InterPro" id="IPR009057">
    <property type="entry name" value="Homeodomain-like_sf"/>
</dbReference>